<dbReference type="AlphaFoldDB" id="X0Z7G9"/>
<comment type="caution">
    <text evidence="1">The sequence shown here is derived from an EMBL/GenBank/DDBJ whole genome shotgun (WGS) entry which is preliminary data.</text>
</comment>
<protein>
    <submittedName>
        <fullName evidence="1">Uncharacterized protein</fullName>
    </submittedName>
</protein>
<name>X0Z7G9_9ZZZZ</name>
<accession>X0Z7G9</accession>
<gene>
    <name evidence="1" type="ORF">S01H4_13652</name>
</gene>
<dbReference type="EMBL" id="BART01006009">
    <property type="protein sequence ID" value="GAG56338.1"/>
    <property type="molecule type" value="Genomic_DNA"/>
</dbReference>
<organism evidence="1">
    <name type="scientific">marine sediment metagenome</name>
    <dbReference type="NCBI Taxonomy" id="412755"/>
    <lineage>
        <taxon>unclassified sequences</taxon>
        <taxon>metagenomes</taxon>
        <taxon>ecological metagenomes</taxon>
    </lineage>
</organism>
<reference evidence="1" key="1">
    <citation type="journal article" date="2014" name="Front. Microbiol.">
        <title>High frequency of phylogenetically diverse reductive dehalogenase-homologous genes in deep subseafloor sedimentary metagenomes.</title>
        <authorList>
            <person name="Kawai M."/>
            <person name="Futagami T."/>
            <person name="Toyoda A."/>
            <person name="Takaki Y."/>
            <person name="Nishi S."/>
            <person name="Hori S."/>
            <person name="Arai W."/>
            <person name="Tsubouchi T."/>
            <person name="Morono Y."/>
            <person name="Uchiyama I."/>
            <person name="Ito T."/>
            <person name="Fujiyama A."/>
            <person name="Inagaki F."/>
            <person name="Takami H."/>
        </authorList>
    </citation>
    <scope>NUCLEOTIDE SEQUENCE</scope>
    <source>
        <strain evidence="1">Expedition CK06-06</strain>
    </source>
</reference>
<sequence length="32" mass="3951">YISKKYNFYRKMENKTKEKIGYVLILNILIII</sequence>
<proteinExistence type="predicted"/>
<feature type="non-terminal residue" evidence="1">
    <location>
        <position position="1"/>
    </location>
</feature>
<evidence type="ECO:0000313" key="1">
    <source>
        <dbReference type="EMBL" id="GAG56338.1"/>
    </source>
</evidence>